<evidence type="ECO:0000256" key="1">
    <source>
        <dbReference type="ARBA" id="ARBA00011073"/>
    </source>
</evidence>
<dbReference type="eggNOG" id="ENOG502R8FD">
    <property type="taxonomic scope" value="Eukaryota"/>
</dbReference>
<evidence type="ECO:0000259" key="7">
    <source>
        <dbReference type="Pfam" id="PF00082"/>
    </source>
</evidence>
<evidence type="ECO:0000256" key="4">
    <source>
        <dbReference type="ARBA" id="ARBA00022801"/>
    </source>
</evidence>
<dbReference type="SUPFAM" id="SSF52743">
    <property type="entry name" value="Subtilisin-like"/>
    <property type="match status" value="1"/>
</dbReference>
<sequence>MELPEVRCIKPNRVLPLHTTHSQDFLGLDYIRPTGLLHDAKHGDGVIIGIVDTGIWSESKSFSDDGLGPVPSKWKGTCQVGEEFGSNQCNRKIIGARWYDKHLTAKDFEGDYRLARDAKDHGTHVASTAAGALVLNVSFHGLAAGYARGVAPHARIAVYKACWAARGGCDDTAVLQAIDDAVHDGVDVLFLSIGGANNEYYGSLHVVNNGITVVFVAGNDGPTPKTITNASPLGITVASASIDRPSIPYCYHTCQQHHQICAAILKLSIL</sequence>
<dbReference type="EnsemblPlants" id="OB04G10980.1">
    <property type="protein sequence ID" value="OB04G10980.1"/>
    <property type="gene ID" value="OB04G10980"/>
</dbReference>
<organism evidence="8">
    <name type="scientific">Oryza brachyantha</name>
    <name type="common">malo sina</name>
    <dbReference type="NCBI Taxonomy" id="4533"/>
    <lineage>
        <taxon>Eukaryota</taxon>
        <taxon>Viridiplantae</taxon>
        <taxon>Streptophyta</taxon>
        <taxon>Embryophyta</taxon>
        <taxon>Tracheophyta</taxon>
        <taxon>Spermatophyta</taxon>
        <taxon>Magnoliopsida</taxon>
        <taxon>Liliopsida</taxon>
        <taxon>Poales</taxon>
        <taxon>Poaceae</taxon>
        <taxon>BOP clade</taxon>
        <taxon>Oryzoideae</taxon>
        <taxon>Oryzeae</taxon>
        <taxon>Oryzinae</taxon>
        <taxon>Oryza</taxon>
    </lineage>
</organism>
<dbReference type="InterPro" id="IPR045051">
    <property type="entry name" value="SBT"/>
</dbReference>
<dbReference type="InterPro" id="IPR015500">
    <property type="entry name" value="Peptidase_S8_subtilisin-rel"/>
</dbReference>
<dbReference type="Pfam" id="PF00082">
    <property type="entry name" value="Peptidase_S8"/>
    <property type="match status" value="1"/>
</dbReference>
<dbReference type="Proteomes" id="UP000006038">
    <property type="component" value="Chromosome 4"/>
</dbReference>
<dbReference type="Gramene" id="OB04G10980.1">
    <property type="protein sequence ID" value="OB04G10980.1"/>
    <property type="gene ID" value="OB04G10980"/>
</dbReference>
<evidence type="ECO:0000313" key="8">
    <source>
        <dbReference type="EnsemblPlants" id="OB04G10980.1"/>
    </source>
</evidence>
<name>J3LVC3_ORYBR</name>
<dbReference type="PRINTS" id="PR00723">
    <property type="entry name" value="SUBTILISIN"/>
</dbReference>
<evidence type="ECO:0000256" key="6">
    <source>
        <dbReference type="PROSITE-ProRule" id="PRU01240"/>
    </source>
</evidence>
<dbReference type="CDD" id="cd04852">
    <property type="entry name" value="Peptidases_S8_3"/>
    <property type="match status" value="1"/>
</dbReference>
<evidence type="ECO:0000256" key="5">
    <source>
        <dbReference type="ARBA" id="ARBA00022825"/>
    </source>
</evidence>
<dbReference type="PROSITE" id="PS00137">
    <property type="entry name" value="SUBTILASE_HIS"/>
    <property type="match status" value="1"/>
</dbReference>
<dbReference type="HOGENOM" id="CLU_000625_0_2_1"/>
<dbReference type="AlphaFoldDB" id="J3LVC3"/>
<reference evidence="8" key="2">
    <citation type="submission" date="2013-04" db="UniProtKB">
        <authorList>
            <consortium name="EnsemblPlants"/>
        </authorList>
    </citation>
    <scope>IDENTIFICATION</scope>
</reference>
<proteinExistence type="inferred from homology"/>
<accession>J3LVC3</accession>
<reference evidence="8" key="1">
    <citation type="journal article" date="2013" name="Nat. Commun.">
        <title>Whole-genome sequencing of Oryza brachyantha reveals mechanisms underlying Oryza genome evolution.</title>
        <authorList>
            <person name="Chen J."/>
            <person name="Huang Q."/>
            <person name="Gao D."/>
            <person name="Wang J."/>
            <person name="Lang Y."/>
            <person name="Liu T."/>
            <person name="Li B."/>
            <person name="Bai Z."/>
            <person name="Luis Goicoechea J."/>
            <person name="Liang C."/>
            <person name="Chen C."/>
            <person name="Zhang W."/>
            <person name="Sun S."/>
            <person name="Liao Y."/>
            <person name="Zhang X."/>
            <person name="Yang L."/>
            <person name="Song C."/>
            <person name="Wang M."/>
            <person name="Shi J."/>
            <person name="Liu G."/>
            <person name="Liu J."/>
            <person name="Zhou H."/>
            <person name="Zhou W."/>
            <person name="Yu Q."/>
            <person name="An N."/>
            <person name="Chen Y."/>
            <person name="Cai Q."/>
            <person name="Wang B."/>
            <person name="Liu B."/>
            <person name="Min J."/>
            <person name="Huang Y."/>
            <person name="Wu H."/>
            <person name="Li Z."/>
            <person name="Zhang Y."/>
            <person name="Yin Y."/>
            <person name="Song W."/>
            <person name="Jiang J."/>
            <person name="Jackson S.A."/>
            <person name="Wing R.A."/>
            <person name="Wang J."/>
            <person name="Chen M."/>
        </authorList>
    </citation>
    <scope>NUCLEOTIDE SEQUENCE [LARGE SCALE GENOMIC DNA]</scope>
    <source>
        <strain evidence="8">cv. IRGC 101232</strain>
    </source>
</reference>
<dbReference type="PANTHER" id="PTHR10795">
    <property type="entry name" value="PROPROTEIN CONVERTASE SUBTILISIN/KEXIN"/>
    <property type="match status" value="1"/>
</dbReference>
<dbReference type="InterPro" id="IPR000209">
    <property type="entry name" value="Peptidase_S8/S53_dom"/>
</dbReference>
<comment type="similarity">
    <text evidence="1 6">Belongs to the peptidase S8 family.</text>
</comment>
<comment type="caution">
    <text evidence="6">Lacks conserved residue(s) required for the propagation of feature annotation.</text>
</comment>
<dbReference type="STRING" id="4533.J3LVC3"/>
<evidence type="ECO:0000313" key="9">
    <source>
        <dbReference type="Proteomes" id="UP000006038"/>
    </source>
</evidence>
<keyword evidence="9" id="KW-1185">Reference proteome</keyword>
<dbReference type="PROSITE" id="PS51892">
    <property type="entry name" value="SUBTILASE"/>
    <property type="match status" value="1"/>
</dbReference>
<evidence type="ECO:0000256" key="3">
    <source>
        <dbReference type="ARBA" id="ARBA00022729"/>
    </source>
</evidence>
<dbReference type="InterPro" id="IPR022398">
    <property type="entry name" value="Peptidase_S8_His-AS"/>
</dbReference>
<feature type="domain" description="Peptidase S8/S53" evidence="7">
    <location>
        <begin position="43"/>
        <end position="235"/>
    </location>
</feature>
<keyword evidence="4" id="KW-0378">Hydrolase</keyword>
<dbReference type="Gene3D" id="3.40.50.200">
    <property type="entry name" value="Peptidase S8/S53 domain"/>
    <property type="match status" value="1"/>
</dbReference>
<keyword evidence="3" id="KW-0732">Signal</keyword>
<dbReference type="GO" id="GO:0004252">
    <property type="term" value="F:serine-type endopeptidase activity"/>
    <property type="evidence" value="ECO:0007669"/>
    <property type="project" value="InterPro"/>
</dbReference>
<protein>
    <recommendedName>
        <fullName evidence="7">Peptidase S8/S53 domain-containing protein</fullName>
    </recommendedName>
</protein>
<evidence type="ECO:0000256" key="2">
    <source>
        <dbReference type="ARBA" id="ARBA00022670"/>
    </source>
</evidence>
<dbReference type="OMA" id="RNTISWL"/>
<dbReference type="InterPro" id="IPR034197">
    <property type="entry name" value="Peptidases_S8_3"/>
</dbReference>
<dbReference type="GO" id="GO:0006508">
    <property type="term" value="P:proteolysis"/>
    <property type="evidence" value="ECO:0007669"/>
    <property type="project" value="UniProtKB-KW"/>
</dbReference>
<dbReference type="InterPro" id="IPR036852">
    <property type="entry name" value="Peptidase_S8/S53_dom_sf"/>
</dbReference>
<keyword evidence="2" id="KW-0645">Protease</keyword>
<keyword evidence="5" id="KW-0720">Serine protease</keyword>